<protein>
    <submittedName>
        <fullName evidence="2">Uncharacterized protein</fullName>
    </submittedName>
</protein>
<comment type="caution">
    <text evidence="2">The sequence shown here is derived from an EMBL/GenBank/DDBJ whole genome shotgun (WGS) entry which is preliminary data.</text>
</comment>
<dbReference type="RefSeq" id="WP_230754394.1">
    <property type="nucleotide sequence ID" value="NZ_JAINWA010000001.1"/>
</dbReference>
<dbReference type="AlphaFoldDB" id="A0AAE3EGJ4"/>
<evidence type="ECO:0000313" key="3">
    <source>
        <dbReference type="Proteomes" id="UP001198163"/>
    </source>
</evidence>
<dbReference type="Proteomes" id="UP001198163">
    <property type="component" value="Unassembled WGS sequence"/>
</dbReference>
<reference evidence="2" key="1">
    <citation type="submission" date="2021-08" db="EMBL/GenBank/DDBJ databases">
        <title>Comparative analyses of Brucepasteria parasyntrophica and Teretinema zuelzerae.</title>
        <authorList>
            <person name="Song Y."/>
            <person name="Brune A."/>
        </authorList>
    </citation>
    <scope>NUCLEOTIDE SEQUENCE</scope>
    <source>
        <strain evidence="2">DSM 1903</strain>
    </source>
</reference>
<accession>A0AAE3EGJ4</accession>
<proteinExistence type="predicted"/>
<sequence length="153" mass="16238">MKKIIAAFCLLLAAGTAQVFSYGVGIQGGYGFGRGGAGAVTFKLDELPYVFAVSISGGEEVFISGTADYWFKTDTLYGPARYFVGAGAGLAIGTGDDFFLGAAFRVPVGINAFLVDNFVEPYIQIVPELGLSVLPHVNMTWDVGANIGVRFWF</sequence>
<name>A0AAE3EGJ4_9SPIR</name>
<evidence type="ECO:0000256" key="1">
    <source>
        <dbReference type="SAM" id="SignalP"/>
    </source>
</evidence>
<evidence type="ECO:0000313" key="2">
    <source>
        <dbReference type="EMBL" id="MCD1654294.1"/>
    </source>
</evidence>
<organism evidence="2 3">
    <name type="scientific">Teretinema zuelzerae</name>
    <dbReference type="NCBI Taxonomy" id="156"/>
    <lineage>
        <taxon>Bacteria</taxon>
        <taxon>Pseudomonadati</taxon>
        <taxon>Spirochaetota</taxon>
        <taxon>Spirochaetia</taxon>
        <taxon>Spirochaetales</taxon>
        <taxon>Treponemataceae</taxon>
        <taxon>Teretinema</taxon>
    </lineage>
</organism>
<gene>
    <name evidence="2" type="ORF">K7J14_06200</name>
</gene>
<feature type="signal peptide" evidence="1">
    <location>
        <begin position="1"/>
        <end position="19"/>
    </location>
</feature>
<keyword evidence="3" id="KW-1185">Reference proteome</keyword>
<keyword evidence="1" id="KW-0732">Signal</keyword>
<feature type="chain" id="PRO_5042261854" evidence="1">
    <location>
        <begin position="20"/>
        <end position="153"/>
    </location>
</feature>
<dbReference type="EMBL" id="JAINWA010000001">
    <property type="protein sequence ID" value="MCD1654294.1"/>
    <property type="molecule type" value="Genomic_DNA"/>
</dbReference>